<dbReference type="EMBL" id="CP012752">
    <property type="protein sequence ID" value="ALG12665.1"/>
    <property type="molecule type" value="Genomic_DNA"/>
</dbReference>
<dbReference type="OrthoDB" id="4746440at2"/>
<dbReference type="Gene3D" id="1.10.357.10">
    <property type="entry name" value="Tetracycline Repressor, domain 2"/>
    <property type="match status" value="1"/>
</dbReference>
<dbReference type="Pfam" id="PF17754">
    <property type="entry name" value="TetR_C_14"/>
    <property type="match status" value="1"/>
</dbReference>
<keyword evidence="1" id="KW-0805">Transcription regulation</keyword>
<protein>
    <recommendedName>
        <fullName evidence="5">HTH tetR-type domain-containing protein</fullName>
    </recommendedName>
</protein>
<dbReference type="KEGG" id="kphy:AOZ06_42615"/>
<evidence type="ECO:0000313" key="6">
    <source>
        <dbReference type="EMBL" id="ALG12665.1"/>
    </source>
</evidence>
<feature type="DNA-binding region" description="H-T-H motif" evidence="4">
    <location>
        <begin position="18"/>
        <end position="37"/>
    </location>
</feature>
<evidence type="ECO:0000256" key="2">
    <source>
        <dbReference type="ARBA" id="ARBA00023125"/>
    </source>
</evidence>
<keyword evidence="3" id="KW-0804">Transcription</keyword>
<evidence type="ECO:0000259" key="5">
    <source>
        <dbReference type="PROSITE" id="PS50977"/>
    </source>
</evidence>
<accession>A0A0N9IDB7</accession>
<dbReference type="PANTHER" id="PTHR30055">
    <property type="entry name" value="HTH-TYPE TRANSCRIPTIONAL REGULATOR RUTR"/>
    <property type="match status" value="1"/>
</dbReference>
<feature type="domain" description="HTH tetR-type" evidence="5">
    <location>
        <begin position="1"/>
        <end position="55"/>
    </location>
</feature>
<evidence type="ECO:0000256" key="3">
    <source>
        <dbReference type="ARBA" id="ARBA00023163"/>
    </source>
</evidence>
<evidence type="ECO:0000313" key="7">
    <source>
        <dbReference type="Proteomes" id="UP000063699"/>
    </source>
</evidence>
<keyword evidence="2 4" id="KW-0238">DNA-binding</keyword>
<keyword evidence="7" id="KW-1185">Reference proteome</keyword>
<evidence type="ECO:0000256" key="1">
    <source>
        <dbReference type="ARBA" id="ARBA00023015"/>
    </source>
</evidence>
<dbReference type="PRINTS" id="PR00455">
    <property type="entry name" value="HTHTETR"/>
</dbReference>
<dbReference type="PANTHER" id="PTHR30055:SF238">
    <property type="entry name" value="MYCOFACTOCIN BIOSYNTHESIS TRANSCRIPTIONAL REGULATOR MFTR-RELATED"/>
    <property type="match status" value="1"/>
</dbReference>
<dbReference type="Pfam" id="PF00440">
    <property type="entry name" value="TetR_N"/>
    <property type="match status" value="1"/>
</dbReference>
<dbReference type="RefSeq" id="WP_054294557.1">
    <property type="nucleotide sequence ID" value="NZ_CP012752.1"/>
</dbReference>
<dbReference type="InterPro" id="IPR023772">
    <property type="entry name" value="DNA-bd_HTH_TetR-type_CS"/>
</dbReference>
<dbReference type="PROSITE" id="PS50977">
    <property type="entry name" value="HTH_TETR_2"/>
    <property type="match status" value="1"/>
</dbReference>
<dbReference type="InterPro" id="IPR041347">
    <property type="entry name" value="MftR_C"/>
</dbReference>
<sequence length="183" mass="20037">MQQAALELFTRDGYAATTAAAIAARADVTERTLFRYFADKREVLFDDGQRLEHLLLDALSAGSRVVAEALSRALRAVAVDMQPRRELLVQRAALISSVPELAEREVWKIHGWTRSMSRTLTSWGIDELTAAASTEVAMALFRAAFTRWVADGESRKLVDLLGEAETAVGLGWGFAVVDGSPEV</sequence>
<dbReference type="Proteomes" id="UP000063699">
    <property type="component" value="Chromosome"/>
</dbReference>
<proteinExistence type="predicted"/>
<name>A0A0N9IDB7_9PSEU</name>
<gene>
    <name evidence="6" type="ORF">AOZ06_42615</name>
</gene>
<dbReference type="InterPro" id="IPR009057">
    <property type="entry name" value="Homeodomain-like_sf"/>
</dbReference>
<dbReference type="AlphaFoldDB" id="A0A0N9IDB7"/>
<evidence type="ECO:0000256" key="4">
    <source>
        <dbReference type="PROSITE-ProRule" id="PRU00335"/>
    </source>
</evidence>
<dbReference type="SUPFAM" id="SSF46689">
    <property type="entry name" value="Homeodomain-like"/>
    <property type="match status" value="1"/>
</dbReference>
<dbReference type="InterPro" id="IPR001647">
    <property type="entry name" value="HTH_TetR"/>
</dbReference>
<dbReference type="STRING" id="860235.AOZ06_42615"/>
<dbReference type="InterPro" id="IPR050109">
    <property type="entry name" value="HTH-type_TetR-like_transc_reg"/>
</dbReference>
<dbReference type="PROSITE" id="PS01081">
    <property type="entry name" value="HTH_TETR_1"/>
    <property type="match status" value="1"/>
</dbReference>
<dbReference type="GO" id="GO:0000976">
    <property type="term" value="F:transcription cis-regulatory region binding"/>
    <property type="evidence" value="ECO:0007669"/>
    <property type="project" value="TreeGrafter"/>
</dbReference>
<dbReference type="GO" id="GO:0003700">
    <property type="term" value="F:DNA-binding transcription factor activity"/>
    <property type="evidence" value="ECO:0007669"/>
    <property type="project" value="TreeGrafter"/>
</dbReference>
<reference evidence="6 7" key="1">
    <citation type="submission" date="2015-07" db="EMBL/GenBank/DDBJ databases">
        <title>Genome sequencing of Kibdelosporangium phytohabitans.</title>
        <authorList>
            <person name="Qin S."/>
            <person name="Xing K."/>
        </authorList>
    </citation>
    <scope>NUCLEOTIDE SEQUENCE [LARGE SCALE GENOMIC DNA]</scope>
    <source>
        <strain evidence="6 7">KLBMP1111</strain>
    </source>
</reference>
<organism evidence="6 7">
    <name type="scientific">Kibdelosporangium phytohabitans</name>
    <dbReference type="NCBI Taxonomy" id="860235"/>
    <lineage>
        <taxon>Bacteria</taxon>
        <taxon>Bacillati</taxon>
        <taxon>Actinomycetota</taxon>
        <taxon>Actinomycetes</taxon>
        <taxon>Pseudonocardiales</taxon>
        <taxon>Pseudonocardiaceae</taxon>
        <taxon>Kibdelosporangium</taxon>
    </lineage>
</organism>